<keyword evidence="1" id="KW-0472">Membrane</keyword>
<comment type="caution">
    <text evidence="2">The sequence shown here is derived from an EMBL/GenBank/DDBJ whole genome shotgun (WGS) entry which is preliminary data.</text>
</comment>
<dbReference type="PROSITE" id="PS51257">
    <property type="entry name" value="PROKAR_LIPOPROTEIN"/>
    <property type="match status" value="1"/>
</dbReference>
<evidence type="ECO:0000313" key="2">
    <source>
        <dbReference type="EMBL" id="MBJ7603342.1"/>
    </source>
</evidence>
<name>A0A934KA59_9BACT</name>
<accession>A0A934KA59</accession>
<protein>
    <submittedName>
        <fullName evidence="2">Uncharacterized protein</fullName>
    </submittedName>
</protein>
<evidence type="ECO:0000313" key="3">
    <source>
        <dbReference type="Proteomes" id="UP000620075"/>
    </source>
</evidence>
<gene>
    <name evidence="2" type="ORF">JF888_09180</name>
</gene>
<keyword evidence="1" id="KW-1133">Transmembrane helix</keyword>
<dbReference type="RefSeq" id="WP_338179194.1">
    <property type="nucleotide sequence ID" value="NZ_JAEKNQ010000035.1"/>
</dbReference>
<dbReference type="EMBL" id="JAEKNQ010000035">
    <property type="protein sequence ID" value="MBJ7603342.1"/>
    <property type="molecule type" value="Genomic_DNA"/>
</dbReference>
<sequence>MNGHRLPAVLLAALAGCAGFSLLALFGWVLYQRVFQDSLAALLIVGLVFGAGGLYGGWLLSMIVFSALSGGDADEQSAR</sequence>
<dbReference type="AlphaFoldDB" id="A0A934KA59"/>
<proteinExistence type="predicted"/>
<feature type="transmembrane region" description="Helical" evidence="1">
    <location>
        <begin position="38"/>
        <end position="60"/>
    </location>
</feature>
<evidence type="ECO:0000256" key="1">
    <source>
        <dbReference type="SAM" id="Phobius"/>
    </source>
</evidence>
<organism evidence="2 3">
    <name type="scientific">Candidatus Dormiibacter inghamiae</name>
    <dbReference type="NCBI Taxonomy" id="3127013"/>
    <lineage>
        <taxon>Bacteria</taxon>
        <taxon>Bacillati</taxon>
        <taxon>Candidatus Dormiibacterota</taxon>
        <taxon>Candidatus Dormibacteria</taxon>
        <taxon>Candidatus Dormibacterales</taxon>
        <taxon>Candidatus Dormibacteraceae</taxon>
        <taxon>Candidatus Dormiibacter</taxon>
    </lineage>
</organism>
<feature type="transmembrane region" description="Helical" evidence="1">
    <location>
        <begin position="6"/>
        <end position="31"/>
    </location>
</feature>
<reference evidence="2 3" key="1">
    <citation type="submission" date="2020-10" db="EMBL/GenBank/DDBJ databases">
        <title>Ca. Dormibacterota MAGs.</title>
        <authorList>
            <person name="Montgomery K."/>
        </authorList>
    </citation>
    <scope>NUCLEOTIDE SEQUENCE [LARGE SCALE GENOMIC DNA]</scope>
    <source>
        <strain evidence="2">SC8811_S16_3</strain>
    </source>
</reference>
<keyword evidence="1" id="KW-0812">Transmembrane</keyword>
<dbReference type="Proteomes" id="UP000620075">
    <property type="component" value="Unassembled WGS sequence"/>
</dbReference>